<keyword evidence="2" id="KW-0614">Plasmid</keyword>
<proteinExistence type="predicted"/>
<dbReference type="EMBL" id="AM947676">
    <property type="protein sequence ID" value="CAQ30288.1"/>
    <property type="molecule type" value="Genomic_DNA"/>
</dbReference>
<keyword evidence="1" id="KW-0812">Transmembrane</keyword>
<evidence type="ECO:0000313" key="2">
    <source>
        <dbReference type="EMBL" id="CAQ30288.1"/>
    </source>
</evidence>
<reference evidence="2" key="1">
    <citation type="journal article" date="2008" name="J. Bacteriol.">
        <title>Evolution of the Rhodococcus equi vap pathogenicity island seen through comparison of host-associated vapA and vapB virulence plasmids.</title>
        <authorList>
            <person name="Letek M."/>
            <person name="Ocampo-Sosa A.A."/>
            <person name="Sanders M."/>
            <person name="Fogarty U."/>
            <person name="Buckley T."/>
            <person name="Leadon D.P."/>
            <person name="Gonzalez P."/>
            <person name="Scortti M."/>
            <person name="Meijer W.G."/>
            <person name="Parkhill J."/>
            <person name="Bentley S."/>
            <person name="Vazquez-Boland J.A."/>
        </authorList>
    </citation>
    <scope>NUCLEOTIDE SEQUENCE [LARGE SCALE GENOMIC DNA]</scope>
    <source>
        <strain evidence="2">PAM1593</strain>
        <plasmid evidence="2">pVAPB1593</plasmid>
    </source>
</reference>
<dbReference type="AlphaFoldDB" id="B4F385"/>
<name>B4F385_RHOHA</name>
<feature type="transmembrane region" description="Helical" evidence="1">
    <location>
        <begin position="65"/>
        <end position="88"/>
    </location>
</feature>
<evidence type="ECO:0000256" key="1">
    <source>
        <dbReference type="SAM" id="Phobius"/>
    </source>
</evidence>
<keyword evidence="1" id="KW-1133">Transmembrane helix</keyword>
<accession>B4F385</accession>
<gene>
    <name evidence="2" type="ORF">pVAPB_0101</name>
</gene>
<sequence>MSSVFTEPIPEPPPSDVGGSLAILDIVLSVILPSTAFIGLAVLLWKIGTTSRRGGTFQPRGSLAVEAIGGVGVTCVAASWNLLLAAAAQMADIRGRRVNFVDVIPDPGLAAIIVAPAALGAAVGVIALRRKQKSTHAGRLEPKSDLV</sequence>
<keyword evidence="1" id="KW-0472">Membrane</keyword>
<feature type="transmembrane region" description="Helical" evidence="1">
    <location>
        <begin position="20"/>
        <end position="45"/>
    </location>
</feature>
<organism evidence="2">
    <name type="scientific">Rhodococcus hoagii</name>
    <name type="common">Corynebacterium equii</name>
    <dbReference type="NCBI Taxonomy" id="43767"/>
    <lineage>
        <taxon>Bacteria</taxon>
        <taxon>Bacillati</taxon>
        <taxon>Actinomycetota</taxon>
        <taxon>Actinomycetes</taxon>
        <taxon>Mycobacteriales</taxon>
        <taxon>Nocardiaceae</taxon>
        <taxon>Prescottella</taxon>
    </lineage>
</organism>
<feature type="transmembrane region" description="Helical" evidence="1">
    <location>
        <begin position="108"/>
        <end position="128"/>
    </location>
</feature>
<dbReference type="RefSeq" id="WP_012532573.1">
    <property type="nucleotide sequence ID" value="NZ_KX443406.1"/>
</dbReference>
<geneLocation type="plasmid" evidence="2">
    <name>pVAPB1593</name>
</geneLocation>
<protein>
    <submittedName>
        <fullName evidence="2">Putative integral membrane protein</fullName>
    </submittedName>
</protein>